<evidence type="ECO:0000313" key="2">
    <source>
        <dbReference type="Proteomes" id="UP000019591"/>
    </source>
</evidence>
<dbReference type="SUPFAM" id="SSF75169">
    <property type="entry name" value="DsrEFH-like"/>
    <property type="match status" value="1"/>
</dbReference>
<dbReference type="NCBIfam" id="NF040732">
    <property type="entry name" value="DsrE_rel_SaoD"/>
    <property type="match status" value="1"/>
</dbReference>
<dbReference type="eggNOG" id="COG1553">
    <property type="taxonomic scope" value="Bacteria"/>
</dbReference>
<dbReference type="EMBL" id="CP007452">
    <property type="protein sequence ID" value="AHM57112.1"/>
    <property type="molecule type" value="Genomic_DNA"/>
</dbReference>
<evidence type="ECO:0000313" key="1">
    <source>
        <dbReference type="EMBL" id="AHM57112.1"/>
    </source>
</evidence>
<keyword evidence="2" id="KW-1185">Reference proteome</keyword>
<proteinExistence type="predicted"/>
<dbReference type="AlphaFoldDB" id="W8TLP5"/>
<dbReference type="KEGG" id="eac:EAL2_c18200"/>
<dbReference type="InterPro" id="IPR027396">
    <property type="entry name" value="DsrEFH-like"/>
</dbReference>
<dbReference type="STRING" id="1286171.EAL2_c18200"/>
<protein>
    <recommendedName>
        <fullName evidence="3">DsrE family protein</fullName>
    </recommendedName>
</protein>
<evidence type="ECO:0008006" key="3">
    <source>
        <dbReference type="Google" id="ProtNLM"/>
    </source>
</evidence>
<dbReference type="HOGENOM" id="CLU_2166965_0_0_9"/>
<name>W8TLP5_PEPAC</name>
<gene>
    <name evidence="1" type="ORF">EAL2_c18200</name>
</gene>
<accession>W8TLP5</accession>
<sequence length="110" mass="12031">MKVAYVISSDNSRKILRDMIIPQLEQGIHGAEVVGMFFVFDNTFMLLEGTEIGERLSALHEKTGMVLLACDQCAIEREIQDRLVSGAAIGCFPILYPTLGSAGAEQIITL</sequence>
<dbReference type="RefSeq" id="WP_025436067.1">
    <property type="nucleotide sequence ID" value="NZ_CP007452.1"/>
</dbReference>
<organism evidence="1 2">
    <name type="scientific">Peptoclostridium acidaminophilum DSM 3953</name>
    <dbReference type="NCBI Taxonomy" id="1286171"/>
    <lineage>
        <taxon>Bacteria</taxon>
        <taxon>Bacillati</taxon>
        <taxon>Bacillota</taxon>
        <taxon>Clostridia</taxon>
        <taxon>Peptostreptococcales</taxon>
        <taxon>Peptoclostridiaceae</taxon>
        <taxon>Peptoclostridium</taxon>
    </lineage>
</organism>
<dbReference type="OrthoDB" id="9793300at2"/>
<dbReference type="PATRIC" id="fig|1286171.3.peg.1779"/>
<reference evidence="1 2" key="1">
    <citation type="journal article" date="2014" name="Genome Announc.">
        <title>Complete Genome Sequence of Amino Acid-Utilizing Eubacterium acidaminophilum al-2 (DSM 3953).</title>
        <authorList>
            <person name="Poehlein A."/>
            <person name="Andreesen J.R."/>
            <person name="Daniel R."/>
        </authorList>
    </citation>
    <scope>NUCLEOTIDE SEQUENCE [LARGE SCALE GENOMIC DNA]</scope>
    <source>
        <strain evidence="1 2">DSM 3953</strain>
    </source>
</reference>
<dbReference type="Proteomes" id="UP000019591">
    <property type="component" value="Chromosome"/>
</dbReference>